<keyword evidence="1" id="KW-1133">Transmembrane helix</keyword>
<dbReference type="PIRSF" id="PIRSF033239">
    <property type="entry name" value="ExoD"/>
    <property type="match status" value="1"/>
</dbReference>
<feature type="transmembrane region" description="Helical" evidence="1">
    <location>
        <begin position="153"/>
        <end position="176"/>
    </location>
</feature>
<gene>
    <name evidence="2" type="ORF">ACFOMD_06155</name>
</gene>
<proteinExistence type="predicted"/>
<reference evidence="3" key="1">
    <citation type="journal article" date="2019" name="Int. J. Syst. Evol. Microbiol.">
        <title>The Global Catalogue of Microorganisms (GCM) 10K type strain sequencing project: providing services to taxonomists for standard genome sequencing and annotation.</title>
        <authorList>
            <consortium name="The Broad Institute Genomics Platform"/>
            <consortium name="The Broad Institute Genome Sequencing Center for Infectious Disease"/>
            <person name="Wu L."/>
            <person name="Ma J."/>
        </authorList>
    </citation>
    <scope>NUCLEOTIDE SEQUENCE [LARGE SCALE GENOMIC DNA]</scope>
    <source>
        <strain evidence="3">KCTC 42644</strain>
    </source>
</reference>
<name>A0ABV7XA25_9SPHN</name>
<keyword evidence="3" id="KW-1185">Reference proteome</keyword>
<evidence type="ECO:0000313" key="2">
    <source>
        <dbReference type="EMBL" id="MFC3712142.1"/>
    </source>
</evidence>
<dbReference type="Pfam" id="PF06055">
    <property type="entry name" value="ExoD"/>
    <property type="match status" value="1"/>
</dbReference>
<dbReference type="RefSeq" id="WP_380858448.1">
    <property type="nucleotide sequence ID" value="NZ_JBHRXV010000004.1"/>
</dbReference>
<dbReference type="PANTHER" id="PTHR41795:SF1">
    <property type="entry name" value="EXOPOLYSACCHARIDE SYNTHESIS PROTEIN"/>
    <property type="match status" value="1"/>
</dbReference>
<evidence type="ECO:0000256" key="1">
    <source>
        <dbReference type="SAM" id="Phobius"/>
    </source>
</evidence>
<feature type="transmembrane region" description="Helical" evidence="1">
    <location>
        <begin position="182"/>
        <end position="200"/>
    </location>
</feature>
<keyword evidence="1" id="KW-0812">Transmembrane</keyword>
<dbReference type="InterPro" id="IPR010331">
    <property type="entry name" value="ExoD"/>
</dbReference>
<organism evidence="2 3">
    <name type="scientific">Sphingoaurantiacus capsulatus</name>
    <dbReference type="NCBI Taxonomy" id="1771310"/>
    <lineage>
        <taxon>Bacteria</taxon>
        <taxon>Pseudomonadati</taxon>
        <taxon>Pseudomonadota</taxon>
        <taxon>Alphaproteobacteria</taxon>
        <taxon>Sphingomonadales</taxon>
        <taxon>Sphingosinicellaceae</taxon>
        <taxon>Sphingoaurantiacus</taxon>
    </lineage>
</organism>
<dbReference type="PANTHER" id="PTHR41795">
    <property type="entry name" value="EXOPOLYSACCHARIDE SYNTHESIS PROTEIN"/>
    <property type="match status" value="1"/>
</dbReference>
<protein>
    <submittedName>
        <fullName evidence="2">Exopolysaccharide biosynthesis protein</fullName>
    </submittedName>
</protein>
<accession>A0ABV7XA25</accession>
<comment type="caution">
    <text evidence="2">The sequence shown here is derived from an EMBL/GenBank/DDBJ whole genome shotgun (WGS) entry which is preliminary data.</text>
</comment>
<feature type="transmembrane region" description="Helical" evidence="1">
    <location>
        <begin position="207"/>
        <end position="228"/>
    </location>
</feature>
<evidence type="ECO:0000313" key="3">
    <source>
        <dbReference type="Proteomes" id="UP001595615"/>
    </source>
</evidence>
<dbReference type="Proteomes" id="UP001595615">
    <property type="component" value="Unassembled WGS sequence"/>
</dbReference>
<sequence>MSASAADAAVASAPSAGVSADEAAAAGGGAPAACAIPTGSDARLSDTLEVLASGCAGERISFDDLAGTLGDKCYAGLMFLLAAPNILPLPPGASGILGIPLILLSAQLTIGIRRPWFPALMRERGIATSKFAAVGTRLEPMTRRAEAMLTRRLTLLTGVVGRRLIGLASLLLAVVLALPIPLGNVVPAIGISLFAFGLLARDGLAVLGGYAAAVGTAAILYGLGYGAFEAFEWVTGRFG</sequence>
<dbReference type="EMBL" id="JBHRXV010000004">
    <property type="protein sequence ID" value="MFC3712142.1"/>
    <property type="molecule type" value="Genomic_DNA"/>
</dbReference>
<keyword evidence="1" id="KW-0472">Membrane</keyword>